<feature type="region of interest" description="Disordered" evidence="1">
    <location>
        <begin position="28"/>
        <end position="58"/>
    </location>
</feature>
<comment type="caution">
    <text evidence="2">The sequence shown here is derived from an EMBL/GenBank/DDBJ whole genome shotgun (WGS) entry which is preliminary data.</text>
</comment>
<evidence type="ECO:0000313" key="2">
    <source>
        <dbReference type="EMBL" id="KAK8958692.1"/>
    </source>
</evidence>
<organism evidence="2 3">
    <name type="scientific">Platanthera guangdongensis</name>
    <dbReference type="NCBI Taxonomy" id="2320717"/>
    <lineage>
        <taxon>Eukaryota</taxon>
        <taxon>Viridiplantae</taxon>
        <taxon>Streptophyta</taxon>
        <taxon>Embryophyta</taxon>
        <taxon>Tracheophyta</taxon>
        <taxon>Spermatophyta</taxon>
        <taxon>Magnoliopsida</taxon>
        <taxon>Liliopsida</taxon>
        <taxon>Asparagales</taxon>
        <taxon>Orchidaceae</taxon>
        <taxon>Orchidoideae</taxon>
        <taxon>Orchideae</taxon>
        <taxon>Orchidinae</taxon>
        <taxon>Platanthera</taxon>
    </lineage>
</organism>
<dbReference type="Proteomes" id="UP001412067">
    <property type="component" value="Unassembled WGS sequence"/>
</dbReference>
<reference evidence="2 3" key="1">
    <citation type="journal article" date="2022" name="Nat. Plants">
        <title>Genomes of leafy and leafless Platanthera orchids illuminate the evolution of mycoheterotrophy.</title>
        <authorList>
            <person name="Li M.H."/>
            <person name="Liu K.W."/>
            <person name="Li Z."/>
            <person name="Lu H.C."/>
            <person name="Ye Q.L."/>
            <person name="Zhang D."/>
            <person name="Wang J.Y."/>
            <person name="Li Y.F."/>
            <person name="Zhong Z.M."/>
            <person name="Liu X."/>
            <person name="Yu X."/>
            <person name="Liu D.K."/>
            <person name="Tu X.D."/>
            <person name="Liu B."/>
            <person name="Hao Y."/>
            <person name="Liao X.Y."/>
            <person name="Jiang Y.T."/>
            <person name="Sun W.H."/>
            <person name="Chen J."/>
            <person name="Chen Y.Q."/>
            <person name="Ai Y."/>
            <person name="Zhai J.W."/>
            <person name="Wu S.S."/>
            <person name="Zhou Z."/>
            <person name="Hsiao Y.Y."/>
            <person name="Wu W.L."/>
            <person name="Chen Y.Y."/>
            <person name="Lin Y.F."/>
            <person name="Hsu J.L."/>
            <person name="Li C.Y."/>
            <person name="Wang Z.W."/>
            <person name="Zhao X."/>
            <person name="Zhong W.Y."/>
            <person name="Ma X.K."/>
            <person name="Ma L."/>
            <person name="Huang J."/>
            <person name="Chen G.Z."/>
            <person name="Huang M.Z."/>
            <person name="Huang L."/>
            <person name="Peng D.H."/>
            <person name="Luo Y.B."/>
            <person name="Zou S.Q."/>
            <person name="Chen S.P."/>
            <person name="Lan S."/>
            <person name="Tsai W.C."/>
            <person name="Van de Peer Y."/>
            <person name="Liu Z.J."/>
        </authorList>
    </citation>
    <scope>NUCLEOTIDE SEQUENCE [LARGE SCALE GENOMIC DNA]</scope>
    <source>
        <strain evidence="2">Lor288</strain>
    </source>
</reference>
<name>A0ABR2M3L0_9ASPA</name>
<evidence type="ECO:0000256" key="1">
    <source>
        <dbReference type="SAM" id="MobiDB-lite"/>
    </source>
</evidence>
<evidence type="ECO:0000313" key="3">
    <source>
        <dbReference type="Proteomes" id="UP001412067"/>
    </source>
</evidence>
<sequence length="123" mass="13673">MATIISSNMTSLHNPFLTCSNLLSNRSRAAGRTNSAPHHLSVPVSQSPSSQDPSLKSTVNKKKPFLWKDFSKLPLSNCHQNDYRQVLRNSASPGLEKTRALLPKFFHSGGKKVGPRSKRKLIY</sequence>
<feature type="compositionally biased region" description="Low complexity" evidence="1">
    <location>
        <begin position="37"/>
        <end position="57"/>
    </location>
</feature>
<proteinExistence type="predicted"/>
<protein>
    <submittedName>
        <fullName evidence="2">Uncharacterized protein</fullName>
    </submittedName>
</protein>
<accession>A0ABR2M3L0</accession>
<keyword evidence="3" id="KW-1185">Reference proteome</keyword>
<dbReference type="EMBL" id="JBBWWR010000012">
    <property type="protein sequence ID" value="KAK8958692.1"/>
    <property type="molecule type" value="Genomic_DNA"/>
</dbReference>
<gene>
    <name evidence="2" type="ORF">KSP40_PGU014605</name>
</gene>